<reference evidence="2 3" key="1">
    <citation type="submission" date="2018-04" db="EMBL/GenBank/DDBJ databases">
        <title>Genomic Encyclopedia of Archaeal and Bacterial Type Strains, Phase II (KMG-II): from individual species to whole genera.</title>
        <authorList>
            <person name="Goeker M."/>
        </authorList>
    </citation>
    <scope>NUCLEOTIDE SEQUENCE [LARGE SCALE GENOMIC DNA]</scope>
    <source>
        <strain evidence="2 3">DSM 29955</strain>
    </source>
</reference>
<accession>A0A2T6KFN1</accession>
<keyword evidence="3" id="KW-1185">Reference proteome</keyword>
<comment type="caution">
    <text evidence="2">The sequence shown here is derived from an EMBL/GenBank/DDBJ whole genome shotgun (WGS) entry which is preliminary data.</text>
</comment>
<sequence length="475" mass="51957">MVVRGVPRGLAKDGWWLDDDGQGKWRAPAVVMLVIVALADVLLWHADAGLGLVGWIIAIAAAIHMTLSGKTGWSHLAIGWGALTVCLIPAFIQVQFLSVCLAIAGLLGFAAHAALGKPPMVAILSAMFRLPGRGAVQVWRDAMGIRFAVPTGGTVKSALFDWLLPVGVGGVFLLLLVAANPIVEGWMRSMALLNRVSLDLPRHLFWLGVALMVWPFLRLSVLGLQHPSKRQFRAFELGLFNARSVLRALVVFNLIFAVQTFMDIGVIWGGVSLPGGMTYARYTHQGAYPLLVTALLAGVFALIAQPFLTDRPWVRGLMYLWVGQTVLLVVSSLLRLDLYIDAYGLTRLRVAALVWMCVVAVGLLLMLVQMIGRKTVGWFGLRAGGLGVLALYMMSLVSIDGIIARHNLADDRPRDHYVCTLSEGALPAIVAFELAQGTSPCHRSRPRLHIPQDWREWGYRNAMLRRSLAQLEVSQ</sequence>
<dbReference type="Proteomes" id="UP000244523">
    <property type="component" value="Unassembled WGS sequence"/>
</dbReference>
<dbReference type="Pfam" id="PF13687">
    <property type="entry name" value="DUF4153"/>
    <property type="match status" value="1"/>
</dbReference>
<feature type="transmembrane region" description="Helical" evidence="1">
    <location>
        <begin position="25"/>
        <end position="43"/>
    </location>
</feature>
<evidence type="ECO:0000256" key="1">
    <source>
        <dbReference type="SAM" id="Phobius"/>
    </source>
</evidence>
<dbReference type="AlphaFoldDB" id="A0A2T6KFN1"/>
<evidence type="ECO:0000313" key="3">
    <source>
        <dbReference type="Proteomes" id="UP000244523"/>
    </source>
</evidence>
<dbReference type="RefSeq" id="WP_108386575.1">
    <property type="nucleotide sequence ID" value="NZ_QBUD01000006.1"/>
</dbReference>
<keyword evidence="1" id="KW-0472">Membrane</keyword>
<evidence type="ECO:0000313" key="2">
    <source>
        <dbReference type="EMBL" id="PUB14132.1"/>
    </source>
</evidence>
<dbReference type="EMBL" id="QBUD01000006">
    <property type="protein sequence ID" value="PUB14132.1"/>
    <property type="molecule type" value="Genomic_DNA"/>
</dbReference>
<proteinExistence type="predicted"/>
<gene>
    <name evidence="2" type="ORF">C8N45_1065</name>
</gene>
<dbReference type="OrthoDB" id="7280060at2"/>
<feature type="transmembrane region" description="Helical" evidence="1">
    <location>
        <begin position="96"/>
        <end position="115"/>
    </location>
</feature>
<feature type="transmembrane region" description="Helical" evidence="1">
    <location>
        <begin position="383"/>
        <end position="404"/>
    </location>
</feature>
<feature type="transmembrane region" description="Helical" evidence="1">
    <location>
        <begin position="50"/>
        <end position="67"/>
    </location>
</feature>
<feature type="transmembrane region" description="Helical" evidence="1">
    <location>
        <begin position="204"/>
        <end position="225"/>
    </location>
</feature>
<feature type="transmembrane region" description="Helical" evidence="1">
    <location>
        <begin position="162"/>
        <end position="183"/>
    </location>
</feature>
<keyword evidence="1" id="KW-1133">Transmembrane helix</keyword>
<protein>
    <submittedName>
        <fullName evidence="2">Uncharacterized protein DUF4173</fullName>
    </submittedName>
</protein>
<organism evidence="2 3">
    <name type="scientific">Yoonia sediminilitoris</name>
    <dbReference type="NCBI Taxonomy" id="1286148"/>
    <lineage>
        <taxon>Bacteria</taxon>
        <taxon>Pseudomonadati</taxon>
        <taxon>Pseudomonadota</taxon>
        <taxon>Alphaproteobacteria</taxon>
        <taxon>Rhodobacterales</taxon>
        <taxon>Paracoccaceae</taxon>
        <taxon>Yoonia</taxon>
    </lineage>
</organism>
<feature type="transmembrane region" description="Helical" evidence="1">
    <location>
        <begin position="288"/>
        <end position="307"/>
    </location>
</feature>
<feature type="transmembrane region" description="Helical" evidence="1">
    <location>
        <begin position="350"/>
        <end position="371"/>
    </location>
</feature>
<keyword evidence="1" id="KW-0812">Transmembrane</keyword>
<feature type="transmembrane region" description="Helical" evidence="1">
    <location>
        <begin position="245"/>
        <end position="268"/>
    </location>
</feature>
<name>A0A2T6KFN1_9RHOB</name>
<feature type="transmembrane region" description="Helical" evidence="1">
    <location>
        <begin position="319"/>
        <end position="338"/>
    </location>
</feature>
<dbReference type="InterPro" id="IPR025291">
    <property type="entry name" value="DUF4153"/>
</dbReference>